<feature type="compositionally biased region" description="Basic and acidic residues" evidence="1">
    <location>
        <begin position="174"/>
        <end position="188"/>
    </location>
</feature>
<dbReference type="AlphaFoldDB" id="A0AAN8PY71"/>
<feature type="region of interest" description="Disordered" evidence="1">
    <location>
        <begin position="107"/>
        <end position="224"/>
    </location>
</feature>
<comment type="caution">
    <text evidence="2">The sequence shown here is derived from an EMBL/GenBank/DDBJ whole genome shotgun (WGS) entry which is preliminary data.</text>
</comment>
<evidence type="ECO:0000256" key="1">
    <source>
        <dbReference type="SAM" id="MobiDB-lite"/>
    </source>
</evidence>
<dbReference type="EMBL" id="JAWJWE010000003">
    <property type="protein sequence ID" value="KAK6639637.1"/>
    <property type="molecule type" value="Genomic_DNA"/>
</dbReference>
<feature type="compositionally biased region" description="Pro residues" evidence="1">
    <location>
        <begin position="115"/>
        <end position="126"/>
    </location>
</feature>
<evidence type="ECO:0000313" key="3">
    <source>
        <dbReference type="Proteomes" id="UP001372834"/>
    </source>
</evidence>
<feature type="compositionally biased region" description="Basic and acidic residues" evidence="1">
    <location>
        <begin position="214"/>
        <end position="223"/>
    </location>
</feature>
<gene>
    <name evidence="2" type="ORF">RUM43_007910</name>
</gene>
<protein>
    <submittedName>
        <fullName evidence="2">Uncharacterized protein</fullName>
    </submittedName>
</protein>
<name>A0AAN8PY71_POLSC</name>
<evidence type="ECO:0000313" key="2">
    <source>
        <dbReference type="EMBL" id="KAK6639637.1"/>
    </source>
</evidence>
<feature type="compositionally biased region" description="Polar residues" evidence="1">
    <location>
        <begin position="161"/>
        <end position="172"/>
    </location>
</feature>
<dbReference type="Proteomes" id="UP001372834">
    <property type="component" value="Unassembled WGS sequence"/>
</dbReference>
<sequence length="279" mass="31608">MQKDSIQEKNPKYFVKNPCKPQEACNYDEDFDPCGSTDDLTDKDLTILLREESCKVQSIGLENNDEYEFKGTEETEEEGERDSTIKVDEKKKKKVCKNFIKNPFFTNPFKFSSNLPPPPASPPPQFLPLAETDSTDMAKTCQKKNQKKKPCKKDTGESKTGGLQDTDGNGSDLNLRESGHDIDDKGVEADIEDEADDYKTDKGDKKKKCRRKSERPPCRKRVSEISISLLPRQIPALQRDLPPTSPKDIPEVERQVLMACGVKPDSKCKKRTEKSKVKK</sequence>
<feature type="compositionally biased region" description="Basic residues" evidence="1">
    <location>
        <begin position="141"/>
        <end position="151"/>
    </location>
</feature>
<organism evidence="2 3">
    <name type="scientific">Polyplax serrata</name>
    <name type="common">Common mouse louse</name>
    <dbReference type="NCBI Taxonomy" id="468196"/>
    <lineage>
        <taxon>Eukaryota</taxon>
        <taxon>Metazoa</taxon>
        <taxon>Ecdysozoa</taxon>
        <taxon>Arthropoda</taxon>
        <taxon>Hexapoda</taxon>
        <taxon>Insecta</taxon>
        <taxon>Pterygota</taxon>
        <taxon>Neoptera</taxon>
        <taxon>Paraneoptera</taxon>
        <taxon>Psocodea</taxon>
        <taxon>Troctomorpha</taxon>
        <taxon>Phthiraptera</taxon>
        <taxon>Anoplura</taxon>
        <taxon>Polyplacidae</taxon>
        <taxon>Polyplax</taxon>
    </lineage>
</organism>
<proteinExistence type="predicted"/>
<accession>A0AAN8PY71</accession>
<reference evidence="2 3" key="1">
    <citation type="submission" date="2023-10" db="EMBL/GenBank/DDBJ databases">
        <title>Genomes of two closely related lineages of the louse Polyplax serrata with different host specificities.</title>
        <authorList>
            <person name="Martinu J."/>
            <person name="Tarabai H."/>
            <person name="Stefka J."/>
            <person name="Hypsa V."/>
        </authorList>
    </citation>
    <scope>NUCLEOTIDE SEQUENCE [LARGE SCALE GENOMIC DNA]</scope>
    <source>
        <strain evidence="2">HR10_N</strain>
    </source>
</reference>